<evidence type="ECO:0000259" key="1">
    <source>
        <dbReference type="Pfam" id="PF01243"/>
    </source>
</evidence>
<proteinExistence type="predicted"/>
<reference evidence="2 3" key="1">
    <citation type="submission" date="2016-11" db="EMBL/GenBank/DDBJ databases">
        <authorList>
            <person name="Jaros S."/>
            <person name="Januszkiewicz K."/>
            <person name="Wedrychowicz H."/>
        </authorList>
    </citation>
    <scope>NUCLEOTIDE SEQUENCE [LARGE SCALE GENOMIC DNA]</scope>
    <source>
        <strain evidence="2 3">GAS86</strain>
    </source>
</reference>
<dbReference type="PANTHER" id="PTHR42815">
    <property type="entry name" value="FAD-BINDING, PUTATIVE (AFU_ORTHOLOGUE AFUA_6G07600)-RELATED"/>
    <property type="match status" value="1"/>
</dbReference>
<name>A0A1N6KJV1_9BURK</name>
<accession>A0A1N6KJV1</accession>
<gene>
    <name evidence="2" type="ORF">SAMN05444168_7408</name>
</gene>
<dbReference type="EMBL" id="FSRM01000002">
    <property type="protein sequence ID" value="SIO56854.1"/>
    <property type="molecule type" value="Genomic_DNA"/>
</dbReference>
<evidence type="ECO:0000313" key="3">
    <source>
        <dbReference type="Proteomes" id="UP000184693"/>
    </source>
</evidence>
<dbReference type="Pfam" id="PF01243">
    <property type="entry name" value="PNPOx_N"/>
    <property type="match status" value="1"/>
</dbReference>
<feature type="domain" description="Pyridoxamine 5'-phosphate oxidase N-terminal" evidence="1">
    <location>
        <begin position="55"/>
        <end position="173"/>
    </location>
</feature>
<sequence>MGQSSALKREFWPTAKALTLFDTGTPMLTTIEQLETIYGQPHERAVRKEIPYVNEDYRAFIEFAPFVVLATAGPEGLDCSPRGDAAGFVRIIDERTLAIPDRPGNNRIDSLRNIIVEPRLALLFVVPGVGETLRVNGRGRISDDAALLESFAVEGKLPRTVLLVDVDAVYFHCSKALVRSRLWDPERHVERSRLPSAGAIHRRINGQTFDALAYDLELAERVRTTLY</sequence>
<protein>
    <recommendedName>
        <fullName evidence="1">Pyridoxamine 5'-phosphate oxidase N-terminal domain-containing protein</fullName>
    </recommendedName>
</protein>
<dbReference type="Gene3D" id="2.30.110.10">
    <property type="entry name" value="Electron Transport, Fmn-binding Protein, Chain A"/>
    <property type="match status" value="1"/>
</dbReference>
<dbReference type="PANTHER" id="PTHR42815:SF2">
    <property type="entry name" value="FAD-BINDING, PUTATIVE (AFU_ORTHOLOGUE AFUA_6G07600)-RELATED"/>
    <property type="match status" value="1"/>
</dbReference>
<organism evidence="2 3">
    <name type="scientific">Paraburkholderia phenazinium</name>
    <dbReference type="NCBI Taxonomy" id="60549"/>
    <lineage>
        <taxon>Bacteria</taxon>
        <taxon>Pseudomonadati</taxon>
        <taxon>Pseudomonadota</taxon>
        <taxon>Betaproteobacteria</taxon>
        <taxon>Burkholderiales</taxon>
        <taxon>Burkholderiaceae</taxon>
        <taxon>Paraburkholderia</taxon>
    </lineage>
</organism>
<dbReference type="InterPro" id="IPR012349">
    <property type="entry name" value="Split_barrel_FMN-bd"/>
</dbReference>
<evidence type="ECO:0000313" key="2">
    <source>
        <dbReference type="EMBL" id="SIO56854.1"/>
    </source>
</evidence>
<dbReference type="Proteomes" id="UP000184693">
    <property type="component" value="Unassembled WGS sequence"/>
</dbReference>
<dbReference type="SUPFAM" id="SSF50475">
    <property type="entry name" value="FMN-binding split barrel"/>
    <property type="match status" value="1"/>
</dbReference>
<dbReference type="NCBIfam" id="TIGR04025">
    <property type="entry name" value="PPOX_FMN_DR2398"/>
    <property type="match status" value="1"/>
</dbReference>
<dbReference type="InterPro" id="IPR011576">
    <property type="entry name" value="Pyridox_Oxase_N"/>
</dbReference>
<dbReference type="InterPro" id="IPR024029">
    <property type="entry name" value="Pyridox_Oxase_FMN-dep"/>
</dbReference>
<dbReference type="AlphaFoldDB" id="A0A1N6KJV1"/>